<feature type="domain" description="SHS2" evidence="8">
    <location>
        <begin position="10"/>
        <end position="207"/>
    </location>
</feature>
<keyword evidence="4" id="KW-0346">Stress response</keyword>
<dbReference type="STRING" id="415015.SAMN05660462_02800"/>
<dbReference type="PROSITE" id="PS01036">
    <property type="entry name" value="HSP70_3"/>
    <property type="match status" value="1"/>
</dbReference>
<dbReference type="InterPro" id="IPR018181">
    <property type="entry name" value="Heat_shock_70_CS"/>
</dbReference>
<evidence type="ECO:0000256" key="3">
    <source>
        <dbReference type="ARBA" id="ARBA00017249"/>
    </source>
</evidence>
<dbReference type="InterPro" id="IPR003494">
    <property type="entry name" value="SHS2_FtsA"/>
</dbReference>
<dbReference type="EMBL" id="FNQE01000040">
    <property type="protein sequence ID" value="SDZ34907.1"/>
    <property type="molecule type" value="Genomic_DNA"/>
</dbReference>
<protein>
    <recommendedName>
        <fullName evidence="2">Chaperone protein DnaK</fullName>
    </recommendedName>
    <alternativeName>
        <fullName evidence="3">Chaperone protein dnaK</fullName>
    </alternativeName>
    <alternativeName>
        <fullName evidence="7">HSP70</fullName>
    </alternativeName>
    <alternativeName>
        <fullName evidence="6">Heat shock 70 kDa protein</fullName>
    </alternativeName>
    <alternativeName>
        <fullName evidence="5">Heat shock protein 70</fullName>
    </alternativeName>
</protein>
<keyword evidence="9" id="KW-0132">Cell division</keyword>
<evidence type="ECO:0000256" key="1">
    <source>
        <dbReference type="ARBA" id="ARBA00007381"/>
    </source>
</evidence>
<evidence type="ECO:0000256" key="7">
    <source>
        <dbReference type="ARBA" id="ARBA00033103"/>
    </source>
</evidence>
<evidence type="ECO:0000256" key="4">
    <source>
        <dbReference type="ARBA" id="ARBA00023016"/>
    </source>
</evidence>
<evidence type="ECO:0000313" key="10">
    <source>
        <dbReference type="Proteomes" id="UP000198625"/>
    </source>
</evidence>
<gene>
    <name evidence="9" type="ORF">SAMN05660462_02800</name>
</gene>
<dbReference type="SUPFAM" id="SSF53067">
    <property type="entry name" value="Actin-like ATPase domain"/>
    <property type="match status" value="2"/>
</dbReference>
<sequence>MDIMSKNGKIFSLDIGTRTIIGVVGELQDNSFKILASEKIEHEKRNMYDGQIHDIDSVVKIVTKTKELLEQKLNTKLDKVAIAAAGRALKTHRSSLEREIDFSIEIDERLVESLEMEAIQIAQSSLDKSTLKEEQKYYCVGYTVINYYLDGNFMEKLEGHKGNRIGVDVLATFLPYTVVDSLYTVMNRVGLEVVNLTLEPIAAMNIAVKKSLRLLNIALVDIGAGTSDIAISKDGTIVAYAMASVAGDEITEEIARTYLLDFDAAEKLKIGLNSKDVHKFIDIVGVEHQIKTETILDAINPSIKTIAREIGNKILEFNEKAPSAVFLVGGGSQIPRLNEYIGEVLGLQKERVVVRDASIIENVLDIPEELHGPDAITPIGIGYFAINNMYKDFTEVNVNGQKIKLFNTKNLKVSDALAFAGFNPRKLIPKRGEGIIYYLNGEQKKVFGEVGEPAKIYVNEKLANLETGLKNGDSVRVIEASKGREAQINVLDCINMSKRVIVNNKYIKLVLEVRINKELISDNILINNGDIIETKEIRHLSQLLSYMDINKDEHIVYKDGKIINNDYALKEDDILVVKASRNGETKEEESHQKSIRLTINGEETEILHDRTSFIFVDIFDYIEINLTKPQGELILNVNGIKAEFTQELKDGDKIEVYWKK</sequence>
<evidence type="ECO:0000256" key="5">
    <source>
        <dbReference type="ARBA" id="ARBA00030019"/>
    </source>
</evidence>
<organism evidence="9 10">
    <name type="scientific">Proteiniborus ethanoligenes</name>
    <dbReference type="NCBI Taxonomy" id="415015"/>
    <lineage>
        <taxon>Bacteria</taxon>
        <taxon>Bacillati</taxon>
        <taxon>Bacillota</taxon>
        <taxon>Clostridia</taxon>
        <taxon>Eubacteriales</taxon>
        <taxon>Proteiniborus</taxon>
    </lineage>
</organism>
<dbReference type="CDD" id="cd24004">
    <property type="entry name" value="ASKHA_NBD_PilM-like"/>
    <property type="match status" value="1"/>
</dbReference>
<reference evidence="9 10" key="1">
    <citation type="submission" date="2016-10" db="EMBL/GenBank/DDBJ databases">
        <authorList>
            <person name="de Groot N.N."/>
        </authorList>
    </citation>
    <scope>NUCLEOTIDE SEQUENCE [LARGE SCALE GENOMIC DNA]</scope>
    <source>
        <strain evidence="9 10">DSM 21650</strain>
    </source>
</reference>
<dbReference type="Proteomes" id="UP000198625">
    <property type="component" value="Unassembled WGS sequence"/>
</dbReference>
<keyword evidence="9" id="KW-0131">Cell cycle</keyword>
<dbReference type="InterPro" id="IPR043129">
    <property type="entry name" value="ATPase_NBD"/>
</dbReference>
<dbReference type="PANTHER" id="PTHR32432">
    <property type="entry name" value="CELL DIVISION PROTEIN FTSA-RELATED"/>
    <property type="match status" value="1"/>
</dbReference>
<dbReference type="RefSeq" id="WP_091732621.1">
    <property type="nucleotide sequence ID" value="NZ_FNQE01000040.1"/>
</dbReference>
<evidence type="ECO:0000259" key="8">
    <source>
        <dbReference type="SMART" id="SM00842"/>
    </source>
</evidence>
<dbReference type="GO" id="GO:0051301">
    <property type="term" value="P:cell division"/>
    <property type="evidence" value="ECO:0007669"/>
    <property type="project" value="UniProtKB-KW"/>
</dbReference>
<dbReference type="SMART" id="SM00842">
    <property type="entry name" value="FtsA"/>
    <property type="match status" value="1"/>
</dbReference>
<dbReference type="InterPro" id="IPR050696">
    <property type="entry name" value="FtsA/MreB"/>
</dbReference>
<comment type="similarity">
    <text evidence="1">Belongs to the heat shock protein 70 family.</text>
</comment>
<dbReference type="Pfam" id="PF14450">
    <property type="entry name" value="FtsA"/>
    <property type="match status" value="1"/>
</dbReference>
<dbReference type="PANTHER" id="PTHR32432:SF3">
    <property type="entry name" value="ETHANOLAMINE UTILIZATION PROTEIN EUTJ"/>
    <property type="match status" value="1"/>
</dbReference>
<proteinExistence type="inferred from homology"/>
<accession>A0A1H3SB07</accession>
<dbReference type="AlphaFoldDB" id="A0A1H3SB07"/>
<dbReference type="Gene3D" id="3.30.420.40">
    <property type="match status" value="2"/>
</dbReference>
<evidence type="ECO:0000313" key="9">
    <source>
        <dbReference type="EMBL" id="SDZ34907.1"/>
    </source>
</evidence>
<evidence type="ECO:0000256" key="2">
    <source>
        <dbReference type="ARBA" id="ARBA00014415"/>
    </source>
</evidence>
<evidence type="ECO:0000256" key="6">
    <source>
        <dbReference type="ARBA" id="ARBA00030945"/>
    </source>
</evidence>
<keyword evidence="10" id="KW-1185">Reference proteome</keyword>
<dbReference type="OrthoDB" id="9768127at2"/>
<name>A0A1H3SB07_9FIRM</name>